<dbReference type="Proteomes" id="UP000681356">
    <property type="component" value="Unassembled WGS sequence"/>
</dbReference>
<comment type="caution">
    <text evidence="1">The sequence shown here is derived from an EMBL/GenBank/DDBJ whole genome shotgun (WGS) entry which is preliminary data.</text>
</comment>
<gene>
    <name evidence="1" type="ORF">KB874_05500</name>
</gene>
<dbReference type="AlphaFoldDB" id="A0A8J7WEF0"/>
<sequence>MTQFSPFPRLDTAPRLCGVEIEFSGLTETQTAEIAQQALGGQIARSGPHDLRLTDSALGTLGIELDTALRKADGLPGLDKGLDLARGLVPVEIVTEPLPPGRMPQLSALCDALREAGAEGSRAGLLLGFGVHLNPARIEGDATHPGRIALAYGLSEDWLRRDGRIDPTRRLLPFVDPWPRGLTDALERERPADTDALAQVYAEHTQSRNHGLDLLPLLKDADPESFARLFPDGGAIKPRPAYHFRLPDCRIDEPDWSLAQPWRDWMAVERLAEDTDRLEALCAEWAAHRDRLLGGSRDGWTGIVAGHMEAGAEVTA</sequence>
<reference evidence="1" key="1">
    <citation type="submission" date="2021-04" db="EMBL/GenBank/DDBJ databases">
        <authorList>
            <person name="Yoon J."/>
        </authorList>
    </citation>
    <scope>NUCLEOTIDE SEQUENCE</scope>
    <source>
        <strain evidence="1">KMU-90</strain>
    </source>
</reference>
<name>A0A8J7WEF0_9RHOB</name>
<evidence type="ECO:0000313" key="2">
    <source>
        <dbReference type="Proteomes" id="UP000681356"/>
    </source>
</evidence>
<organism evidence="1 2">
    <name type="scientific">Thetidibacter halocola</name>
    <dbReference type="NCBI Taxonomy" id="2827239"/>
    <lineage>
        <taxon>Bacteria</taxon>
        <taxon>Pseudomonadati</taxon>
        <taxon>Pseudomonadota</taxon>
        <taxon>Alphaproteobacteria</taxon>
        <taxon>Rhodobacterales</taxon>
        <taxon>Roseobacteraceae</taxon>
        <taxon>Thetidibacter</taxon>
    </lineage>
</organism>
<protein>
    <submittedName>
        <fullName evidence="1">Amidoligase family protein</fullName>
    </submittedName>
</protein>
<dbReference type="Pfam" id="PF12224">
    <property type="entry name" value="Amidoligase_2"/>
    <property type="match status" value="1"/>
</dbReference>
<proteinExistence type="predicted"/>
<dbReference type="InterPro" id="IPR022025">
    <property type="entry name" value="Amidoligase_2"/>
</dbReference>
<evidence type="ECO:0000313" key="1">
    <source>
        <dbReference type="EMBL" id="MBS0123583.1"/>
    </source>
</evidence>
<dbReference type="RefSeq" id="WP_212535556.1">
    <property type="nucleotide sequence ID" value="NZ_JAGTUU010000002.1"/>
</dbReference>
<accession>A0A8J7WEF0</accession>
<keyword evidence="2" id="KW-1185">Reference proteome</keyword>
<dbReference type="EMBL" id="JAGTUU010000002">
    <property type="protein sequence ID" value="MBS0123583.1"/>
    <property type="molecule type" value="Genomic_DNA"/>
</dbReference>